<feature type="signal peptide" evidence="4">
    <location>
        <begin position="1"/>
        <end position="29"/>
    </location>
</feature>
<feature type="binding site" evidence="3">
    <location>
        <position position="243"/>
    </location>
    <ligand>
        <name>substrate</name>
    </ligand>
</feature>
<evidence type="ECO:0000256" key="1">
    <source>
        <dbReference type="ARBA" id="ARBA00022729"/>
    </source>
</evidence>
<dbReference type="PROSITE" id="PS51318">
    <property type="entry name" value="TAT"/>
    <property type="match status" value="1"/>
</dbReference>
<sequence>MQRREFLKKSSVGLAAGAATAAASAPALAQSAPAIKWRLASSYPKSLDTIYGAGEMVANRVAQLTEGRFKIQVFAGGEIVPALQVLDAVQQGTVECGHTTSSFYVGKNRAFAFDTVVPFGLTPRQQMAWMYYGGGLPLMRELFKEYGVVNFPCGNTGAQMGGWFRKEINTLADLKGLKMRIPGLGGEVLSRLGAVPQNIPAGDVYAALEKGAIDATEWVGPYDDEKLGFYKVAKYYYAPGWWEPSAQVTLVVNAKEWEKLPKSYQYALDVACAEANMHMLAEYDAKNPLALAKLLKAGVQLKRFSNEIMVAAQKAAFDFYNEEAGRNPTFKKIYSEWEKFRRNEQAWFSVNDAAIEQFMYSHNK</sequence>
<dbReference type="PIRSF" id="PIRSF039026">
    <property type="entry name" value="SiaP"/>
    <property type="match status" value="1"/>
</dbReference>
<dbReference type="PANTHER" id="PTHR33376">
    <property type="match status" value="1"/>
</dbReference>
<feature type="binding site" evidence="3">
    <location>
        <position position="217"/>
    </location>
    <ligand>
        <name>substrate</name>
    </ligand>
</feature>
<dbReference type="RefSeq" id="WP_149425883.1">
    <property type="nucleotide sequence ID" value="NZ_CP022579.1"/>
</dbReference>
<dbReference type="GO" id="GO:0031317">
    <property type="term" value="C:tripartite ATP-independent periplasmic transporter complex"/>
    <property type="evidence" value="ECO:0007669"/>
    <property type="project" value="InterPro"/>
</dbReference>
<organism evidence="5 6">
    <name type="scientific">Oryzomicrobium terrae</name>
    <dbReference type="NCBI Taxonomy" id="1735038"/>
    <lineage>
        <taxon>Bacteria</taxon>
        <taxon>Pseudomonadati</taxon>
        <taxon>Pseudomonadota</taxon>
        <taxon>Betaproteobacteria</taxon>
        <taxon>Rhodocyclales</taxon>
        <taxon>Rhodocyclaceae</taxon>
        <taxon>Oryzomicrobium</taxon>
    </lineage>
</organism>
<dbReference type="InterPro" id="IPR041722">
    <property type="entry name" value="TakP/all3028"/>
</dbReference>
<dbReference type="Proteomes" id="UP000323671">
    <property type="component" value="Chromosome"/>
</dbReference>
<evidence type="ECO:0000256" key="2">
    <source>
        <dbReference type="PIRSR" id="PIRSR039026-1"/>
    </source>
</evidence>
<dbReference type="AlphaFoldDB" id="A0A5C1EA64"/>
<dbReference type="InterPro" id="IPR038404">
    <property type="entry name" value="TRAP_DctP_sf"/>
</dbReference>
<dbReference type="InterPro" id="IPR018389">
    <property type="entry name" value="DctP_fam"/>
</dbReference>
<dbReference type="Gene3D" id="3.40.190.10">
    <property type="entry name" value="Periplasmic binding protein-like II"/>
    <property type="match status" value="1"/>
</dbReference>
<protein>
    <submittedName>
        <fullName evidence="5">C4-dicarboxylate-binding periplasmic protein</fullName>
    </submittedName>
</protein>
<dbReference type="Pfam" id="PF03480">
    <property type="entry name" value="DctP"/>
    <property type="match status" value="1"/>
</dbReference>
<gene>
    <name evidence="5" type="primary">dctP</name>
    <name evidence="5" type="ORF">OTERR_23200</name>
</gene>
<dbReference type="KEGG" id="otr:OTERR_23200"/>
<evidence type="ECO:0000313" key="5">
    <source>
        <dbReference type="EMBL" id="QEL65796.1"/>
    </source>
</evidence>
<dbReference type="EMBL" id="CP022579">
    <property type="protein sequence ID" value="QEL65796.1"/>
    <property type="molecule type" value="Genomic_DNA"/>
</dbReference>
<dbReference type="GO" id="GO:0043177">
    <property type="term" value="F:organic acid binding"/>
    <property type="evidence" value="ECO:0007669"/>
    <property type="project" value="InterPro"/>
</dbReference>
<dbReference type="CDD" id="cd13682">
    <property type="entry name" value="PBP2_TRAP_alpha-ketoacid"/>
    <property type="match status" value="1"/>
</dbReference>
<feature type="chain" id="PRO_5022799738" evidence="4">
    <location>
        <begin position="30"/>
        <end position="364"/>
    </location>
</feature>
<evidence type="ECO:0000256" key="3">
    <source>
        <dbReference type="PIRSR" id="PIRSR039026-2"/>
    </source>
</evidence>
<dbReference type="NCBIfam" id="NF037995">
    <property type="entry name" value="TRAP_S1"/>
    <property type="match status" value="1"/>
</dbReference>
<reference evidence="5 6" key="1">
    <citation type="submission" date="2017-07" db="EMBL/GenBank/DDBJ databases">
        <title>Complete genome sequence of Oryzomicrobium terrae TPP412.</title>
        <authorList>
            <person name="Chiu L.-W."/>
            <person name="Lo K.-J."/>
            <person name="Tsai Y.-M."/>
            <person name="Lin S.-S."/>
            <person name="Kuo C.-H."/>
            <person name="Liu C.-T."/>
        </authorList>
    </citation>
    <scope>NUCLEOTIDE SEQUENCE [LARGE SCALE GENOMIC DNA]</scope>
    <source>
        <strain evidence="5 6">TPP412</strain>
    </source>
</reference>
<proteinExistence type="predicted"/>
<dbReference type="GO" id="GO:0055085">
    <property type="term" value="P:transmembrane transport"/>
    <property type="evidence" value="ECO:0007669"/>
    <property type="project" value="InterPro"/>
</dbReference>
<feature type="binding site" evidence="3">
    <location>
        <position position="218"/>
    </location>
    <ligand>
        <name>Na(+)</name>
        <dbReference type="ChEBI" id="CHEBI:29101"/>
    </ligand>
</feature>
<dbReference type="InterPro" id="IPR006311">
    <property type="entry name" value="TAT_signal"/>
</dbReference>
<keyword evidence="3" id="KW-0479">Metal-binding</keyword>
<keyword evidence="6" id="KW-1185">Reference proteome</keyword>
<feature type="binding site" evidence="2">
    <location>
        <position position="180"/>
    </location>
    <ligand>
        <name>substrate</name>
    </ligand>
</feature>
<accession>A0A5C1EA64</accession>
<name>A0A5C1EA64_9RHOO</name>
<evidence type="ECO:0000313" key="6">
    <source>
        <dbReference type="Proteomes" id="UP000323671"/>
    </source>
</evidence>
<dbReference type="GO" id="GO:0015849">
    <property type="term" value="P:organic acid transport"/>
    <property type="evidence" value="ECO:0007669"/>
    <property type="project" value="InterPro"/>
</dbReference>
<keyword evidence="1 4" id="KW-0732">Signal</keyword>
<dbReference type="PANTHER" id="PTHR33376:SF5">
    <property type="entry name" value="EXTRACYTOPLASMIC SOLUTE RECEPTOR PROTEIN"/>
    <property type="match status" value="1"/>
</dbReference>
<dbReference type="GO" id="GO:0046872">
    <property type="term" value="F:metal ion binding"/>
    <property type="evidence" value="ECO:0007669"/>
    <property type="project" value="UniProtKB-KW"/>
</dbReference>
<dbReference type="InterPro" id="IPR026289">
    <property type="entry name" value="SBP_TakP-like"/>
</dbReference>
<dbReference type="SUPFAM" id="SSF53850">
    <property type="entry name" value="Periplasmic binding protein-like II"/>
    <property type="match status" value="1"/>
</dbReference>
<dbReference type="Gene3D" id="3.40.190.170">
    <property type="entry name" value="Bacterial extracellular solute-binding protein, family 7"/>
    <property type="match status" value="1"/>
</dbReference>
<evidence type="ECO:0000256" key="4">
    <source>
        <dbReference type="SAM" id="SignalP"/>
    </source>
</evidence>
<feature type="binding site" evidence="2">
    <location>
        <position position="159"/>
    </location>
    <ligand>
        <name>substrate</name>
    </ligand>
</feature>